<dbReference type="AlphaFoldDB" id="G7VAE5"/>
<dbReference type="eggNOG" id="COG0742">
    <property type="taxonomic scope" value="Bacteria"/>
</dbReference>
<dbReference type="PIRSF" id="PIRSF004553">
    <property type="entry name" value="CHP00095"/>
    <property type="match status" value="1"/>
</dbReference>
<evidence type="ECO:0008006" key="5">
    <source>
        <dbReference type="Google" id="ProtNLM"/>
    </source>
</evidence>
<dbReference type="Gene3D" id="3.40.50.150">
    <property type="entry name" value="Vaccinia Virus protein VP39"/>
    <property type="match status" value="1"/>
</dbReference>
<organism evidence="3 4">
    <name type="scientific">Thermovirga lienii (strain ATCC BAA-1197 / DSM 17291 / Cas60314)</name>
    <dbReference type="NCBI Taxonomy" id="580340"/>
    <lineage>
        <taxon>Bacteria</taxon>
        <taxon>Thermotogati</taxon>
        <taxon>Synergistota</taxon>
        <taxon>Synergistia</taxon>
        <taxon>Synergistales</taxon>
        <taxon>Thermovirgaceae</taxon>
        <taxon>Thermovirga</taxon>
    </lineage>
</organism>
<dbReference type="PANTHER" id="PTHR43542">
    <property type="entry name" value="METHYLTRANSFERASE"/>
    <property type="match status" value="1"/>
</dbReference>
<dbReference type="EMBL" id="CP003096">
    <property type="protein sequence ID" value="AER66845.1"/>
    <property type="molecule type" value="Genomic_DNA"/>
</dbReference>
<name>G7VAE5_THELD</name>
<dbReference type="KEGG" id="tli:Tlie_1112"/>
<dbReference type="InterPro" id="IPR002052">
    <property type="entry name" value="DNA_methylase_N6_adenine_CS"/>
</dbReference>
<keyword evidence="2" id="KW-0808">Transferase</keyword>
<protein>
    <recommendedName>
        <fullName evidence="5">Methyltransferase</fullName>
    </recommendedName>
</protein>
<dbReference type="Pfam" id="PF03602">
    <property type="entry name" value="Cons_hypoth95"/>
    <property type="match status" value="1"/>
</dbReference>
<evidence type="ECO:0000313" key="4">
    <source>
        <dbReference type="Proteomes" id="UP000005868"/>
    </source>
</evidence>
<reference evidence="3 4" key="2">
    <citation type="journal article" date="2012" name="Stand. Genomic Sci.">
        <title>Genome sequence of the moderately thermophilic, amino-acid-degrading and sulfur-reducing bacterium Thermovirga lienii type strain (Cas60314(T)).</title>
        <authorList>
            <person name="Goker M."/>
            <person name="Saunders E."/>
            <person name="Lapidus A."/>
            <person name="Nolan M."/>
            <person name="Lucas S."/>
            <person name="Hammon N."/>
            <person name="Deshpande S."/>
            <person name="Cheng J.F."/>
            <person name="Han C."/>
            <person name="Tapia R."/>
            <person name="Goodwin L.A."/>
            <person name="Pitluck S."/>
            <person name="Liolios K."/>
            <person name="Mavromatis K."/>
            <person name="Pagani I."/>
            <person name="Ivanova N."/>
            <person name="Mikhailova N."/>
            <person name="Pati A."/>
            <person name="Chen A."/>
            <person name="Palaniappan K."/>
            <person name="Land M."/>
            <person name="Chang Y.J."/>
            <person name="Jeffries C.D."/>
            <person name="Brambilla E.M."/>
            <person name="Rohde M."/>
            <person name="Spring S."/>
            <person name="Detter J.C."/>
            <person name="Woyke T."/>
            <person name="Bristow J."/>
            <person name="Eisen J.A."/>
            <person name="Markowitz V."/>
            <person name="Hugenholtz P."/>
            <person name="Kyrpides N.C."/>
            <person name="Klenk H.P."/>
        </authorList>
    </citation>
    <scope>NUCLEOTIDE SEQUENCE [LARGE SCALE GENOMIC DNA]</scope>
    <source>
        <strain evidence="4">ATCC BAA-1197 / DSM 17291 / Cas60314</strain>
    </source>
</reference>
<accession>G7VAE5</accession>
<dbReference type="InterPro" id="IPR029063">
    <property type="entry name" value="SAM-dependent_MTases_sf"/>
</dbReference>
<keyword evidence="1" id="KW-0489">Methyltransferase</keyword>
<dbReference type="CDD" id="cd02440">
    <property type="entry name" value="AdoMet_MTases"/>
    <property type="match status" value="1"/>
</dbReference>
<dbReference type="GO" id="GO:0031167">
    <property type="term" value="P:rRNA methylation"/>
    <property type="evidence" value="ECO:0007669"/>
    <property type="project" value="InterPro"/>
</dbReference>
<gene>
    <name evidence="3" type="ordered locus">Tlie_1112</name>
</gene>
<dbReference type="Proteomes" id="UP000005868">
    <property type="component" value="Chromosome"/>
</dbReference>
<proteinExistence type="predicted"/>
<evidence type="ECO:0000313" key="3">
    <source>
        <dbReference type="EMBL" id="AER66845.1"/>
    </source>
</evidence>
<evidence type="ECO:0000256" key="1">
    <source>
        <dbReference type="ARBA" id="ARBA00022603"/>
    </source>
</evidence>
<dbReference type="PROSITE" id="PS00092">
    <property type="entry name" value="N6_MTASE"/>
    <property type="match status" value="1"/>
</dbReference>
<sequence length="174" mass="19572">MKNMNVRPTSEKVIQGMFNIMGSSVWGAAFLDLFAGTGRVSKEALRRGAERVCLVENHKFALRKLREDLHTQRNLNVDIIGMDVRRALQKLAKEGEVFDIIFADPPYGKGWPKLLVGELAFLLSKLLKSEGVLVLEHSCREDIPPSNQYLALASTRQYGETCISFYRKNGVMGQ</sequence>
<dbReference type="HOGENOM" id="CLU_075826_0_2_0"/>
<reference evidence="4" key="1">
    <citation type="submission" date="2011-10" db="EMBL/GenBank/DDBJ databases">
        <title>The complete genome of chromosome of Thermovirga lienii DSM 17291.</title>
        <authorList>
            <consortium name="US DOE Joint Genome Institute (JGI-PGF)"/>
            <person name="Lucas S."/>
            <person name="Copeland A."/>
            <person name="Lapidus A."/>
            <person name="Glavina del Rio T."/>
            <person name="Dalin E."/>
            <person name="Tice H."/>
            <person name="Bruce D."/>
            <person name="Goodwin L."/>
            <person name="Pitluck S."/>
            <person name="Peters L."/>
            <person name="Mikhailova N."/>
            <person name="Saunders E."/>
            <person name="Kyrpides N."/>
            <person name="Mavromatis K."/>
            <person name="Ivanova N."/>
            <person name="Last F.I."/>
            <person name="Brettin T."/>
            <person name="Detter J.C."/>
            <person name="Han C."/>
            <person name="Larimer F."/>
            <person name="Land M."/>
            <person name="Hauser L."/>
            <person name="Markowitz V."/>
            <person name="Cheng J.-F."/>
            <person name="Hugenholtz P."/>
            <person name="Woyke T."/>
            <person name="Wu D."/>
            <person name="Spring S."/>
            <person name="Schroeder M."/>
            <person name="Brambilla E.-M."/>
            <person name="Klenk H.-P."/>
            <person name="Eisen J.A."/>
        </authorList>
    </citation>
    <scope>NUCLEOTIDE SEQUENCE [LARGE SCALE GENOMIC DNA]</scope>
    <source>
        <strain evidence="4">ATCC BAA-1197 / DSM 17291 / Cas60314</strain>
    </source>
</reference>
<evidence type="ECO:0000256" key="2">
    <source>
        <dbReference type="ARBA" id="ARBA00022679"/>
    </source>
</evidence>
<dbReference type="PANTHER" id="PTHR43542:SF1">
    <property type="entry name" value="METHYLTRANSFERASE"/>
    <property type="match status" value="1"/>
</dbReference>
<keyword evidence="4" id="KW-1185">Reference proteome</keyword>
<dbReference type="GO" id="GO:0008168">
    <property type="term" value="F:methyltransferase activity"/>
    <property type="evidence" value="ECO:0007669"/>
    <property type="project" value="UniProtKB-KW"/>
</dbReference>
<dbReference type="SUPFAM" id="SSF53335">
    <property type="entry name" value="S-adenosyl-L-methionine-dependent methyltransferases"/>
    <property type="match status" value="1"/>
</dbReference>
<dbReference type="STRING" id="580340.Tlie_1112"/>
<dbReference type="OrthoDB" id="9803017at2"/>
<dbReference type="InterPro" id="IPR004398">
    <property type="entry name" value="RNA_MeTrfase_RsmD"/>
</dbReference>
<dbReference type="GO" id="GO:0003676">
    <property type="term" value="F:nucleic acid binding"/>
    <property type="evidence" value="ECO:0007669"/>
    <property type="project" value="InterPro"/>
</dbReference>